<sequence length="310" mass="31567">MSFTKSLILALPLFLVACGGGGGDDGMSPDASAPGMVDAGTDPGEMVDARISATLCESYCSKVMSNCLETETQYGSTGECVDTCTAAGWREGEVGDTSGNTLNCRLSHADALAAEDPAQYCPIAGPTGGGVCGSLCQNYCFYTNDICGDQGYTSPGQCEEACDKLVDQDGGATEISGNTVQCRINHALSASLETDGSNEKLSECAAASLSGGGVCGDWCETYCDFMEANCGGQGEDISYADRNACLSTCAGFDADGDIDAEEGDTVQCRMHFAGAPALRDPATFCGYAAEFPTNNCVEADNGGGGGGPGI</sequence>
<organism evidence="2 3">
    <name type="scientific">Haliangium ochraceum (strain DSM 14365 / JCM 11303 / SMP-2)</name>
    <dbReference type="NCBI Taxonomy" id="502025"/>
    <lineage>
        <taxon>Bacteria</taxon>
        <taxon>Pseudomonadati</taxon>
        <taxon>Myxococcota</taxon>
        <taxon>Polyangia</taxon>
        <taxon>Haliangiales</taxon>
        <taxon>Kofleriaceae</taxon>
        <taxon>Haliangium</taxon>
    </lineage>
</organism>
<feature type="signal peptide" evidence="1">
    <location>
        <begin position="1"/>
        <end position="22"/>
    </location>
</feature>
<dbReference type="Proteomes" id="UP000001880">
    <property type="component" value="Chromosome"/>
</dbReference>
<dbReference type="PROSITE" id="PS51257">
    <property type="entry name" value="PROKAR_LIPOPROTEIN"/>
    <property type="match status" value="1"/>
</dbReference>
<reference evidence="2 3" key="1">
    <citation type="journal article" date="2010" name="Stand. Genomic Sci.">
        <title>Complete genome sequence of Haliangium ochraceum type strain (SMP-2).</title>
        <authorList>
            <consortium name="US DOE Joint Genome Institute (JGI-PGF)"/>
            <person name="Ivanova N."/>
            <person name="Daum C."/>
            <person name="Lang E."/>
            <person name="Abt B."/>
            <person name="Kopitz M."/>
            <person name="Saunders E."/>
            <person name="Lapidus A."/>
            <person name="Lucas S."/>
            <person name="Glavina Del Rio T."/>
            <person name="Nolan M."/>
            <person name="Tice H."/>
            <person name="Copeland A."/>
            <person name="Cheng J.F."/>
            <person name="Chen F."/>
            <person name="Bruce D."/>
            <person name="Goodwin L."/>
            <person name="Pitluck S."/>
            <person name="Mavromatis K."/>
            <person name="Pati A."/>
            <person name="Mikhailova N."/>
            <person name="Chen A."/>
            <person name="Palaniappan K."/>
            <person name="Land M."/>
            <person name="Hauser L."/>
            <person name="Chang Y.J."/>
            <person name="Jeffries C.D."/>
            <person name="Detter J.C."/>
            <person name="Brettin T."/>
            <person name="Rohde M."/>
            <person name="Goker M."/>
            <person name="Bristow J."/>
            <person name="Markowitz V."/>
            <person name="Eisen J.A."/>
            <person name="Hugenholtz P."/>
            <person name="Kyrpides N.C."/>
            <person name="Klenk H.P."/>
        </authorList>
    </citation>
    <scope>NUCLEOTIDE SEQUENCE [LARGE SCALE GENOMIC DNA]</scope>
    <source>
        <strain evidence="3">DSM 14365 / CIP 107738 / JCM 11303 / AJ 13395 / SMP-2</strain>
    </source>
</reference>
<proteinExistence type="predicted"/>
<accession>D0LXL9</accession>
<dbReference type="HOGENOM" id="CLU_896499_0_0_7"/>
<protein>
    <recommendedName>
        <fullName evidence="4">Kazal-like domain-containing protein</fullName>
    </recommendedName>
</protein>
<dbReference type="AlphaFoldDB" id="D0LXL9"/>
<name>D0LXL9_HALO1</name>
<evidence type="ECO:0000313" key="3">
    <source>
        <dbReference type="Proteomes" id="UP000001880"/>
    </source>
</evidence>
<dbReference type="STRING" id="502025.Hoch_5289"/>
<keyword evidence="1" id="KW-0732">Signal</keyword>
<evidence type="ECO:0000313" key="2">
    <source>
        <dbReference type="EMBL" id="ACY17774.1"/>
    </source>
</evidence>
<evidence type="ECO:0000256" key="1">
    <source>
        <dbReference type="SAM" id="SignalP"/>
    </source>
</evidence>
<dbReference type="KEGG" id="hoh:Hoch_5289"/>
<evidence type="ECO:0008006" key="4">
    <source>
        <dbReference type="Google" id="ProtNLM"/>
    </source>
</evidence>
<dbReference type="RefSeq" id="WP_012830366.1">
    <property type="nucleotide sequence ID" value="NC_013440.1"/>
</dbReference>
<dbReference type="eggNOG" id="ENOG50317E7">
    <property type="taxonomic scope" value="Bacteria"/>
</dbReference>
<feature type="chain" id="PRO_5003010680" description="Kazal-like domain-containing protein" evidence="1">
    <location>
        <begin position="23"/>
        <end position="310"/>
    </location>
</feature>
<dbReference type="OrthoDB" id="5493963at2"/>
<gene>
    <name evidence="2" type="ordered locus">Hoch_5289</name>
</gene>
<keyword evidence="3" id="KW-1185">Reference proteome</keyword>
<dbReference type="EMBL" id="CP001804">
    <property type="protein sequence ID" value="ACY17774.1"/>
    <property type="molecule type" value="Genomic_DNA"/>
</dbReference>